<dbReference type="InterPro" id="IPR000871">
    <property type="entry name" value="Beta-lactam_class-A"/>
</dbReference>
<dbReference type="EC" id="3.4.16.4" evidence="4"/>
<comment type="caution">
    <text evidence="17">The sequence shown here is derived from an EMBL/GenBank/DDBJ whole genome shotgun (WGS) entry which is preliminary data.</text>
</comment>
<evidence type="ECO:0000256" key="14">
    <source>
        <dbReference type="SAM" id="SignalP"/>
    </source>
</evidence>
<evidence type="ECO:0000256" key="3">
    <source>
        <dbReference type="ARBA" id="ARBA00007164"/>
    </source>
</evidence>
<dbReference type="InterPro" id="IPR012338">
    <property type="entry name" value="Beta-lactam/transpept-like"/>
</dbReference>
<dbReference type="InterPro" id="IPR018044">
    <property type="entry name" value="Peptidase_S11"/>
</dbReference>
<feature type="domain" description="Peptidase S11 D-alanyl-D-alanine carboxypeptidase A N-terminal" evidence="15">
    <location>
        <begin position="83"/>
        <end position="298"/>
    </location>
</feature>
<comment type="similarity">
    <text evidence="3 13">Belongs to the peptidase S11 family.</text>
</comment>
<dbReference type="Gene3D" id="2.60.410.10">
    <property type="entry name" value="D-Ala-D-Ala carboxypeptidase, C-terminal domain"/>
    <property type="match status" value="1"/>
</dbReference>
<dbReference type="Gene3D" id="3.40.710.10">
    <property type="entry name" value="DD-peptidase/beta-lactamase superfamily"/>
    <property type="match status" value="1"/>
</dbReference>
<dbReference type="Pfam" id="PF07943">
    <property type="entry name" value="PBP5_C"/>
    <property type="match status" value="1"/>
</dbReference>
<evidence type="ECO:0000256" key="10">
    <source>
        <dbReference type="ARBA" id="ARBA00022984"/>
    </source>
</evidence>
<dbReference type="PANTHER" id="PTHR35333">
    <property type="entry name" value="BETA-LACTAMASE"/>
    <property type="match status" value="1"/>
</dbReference>
<comment type="catalytic activity">
    <reaction evidence="12">
        <text>Preferential cleavage: (Ac)2-L-Lys-D-Ala-|-D-Ala. Also transpeptidation of peptidyl-alanyl moieties that are N-acyl substituents of D-alanine.</text>
        <dbReference type="EC" id="3.4.16.4"/>
    </reaction>
</comment>
<dbReference type="SUPFAM" id="SSF69189">
    <property type="entry name" value="Penicillin-binding protein associated domain"/>
    <property type="match status" value="1"/>
</dbReference>
<keyword evidence="6" id="KW-0645">Protease</keyword>
<organism evidence="17 18">
    <name type="scientific">Peptoniphilus olsenii</name>
    <dbReference type="NCBI Taxonomy" id="411570"/>
    <lineage>
        <taxon>Bacteria</taxon>
        <taxon>Bacillati</taxon>
        <taxon>Bacillota</taxon>
        <taxon>Tissierellia</taxon>
        <taxon>Tissierellales</taxon>
        <taxon>Peptoniphilaceae</taxon>
        <taxon>Peptoniphilus</taxon>
    </lineage>
</organism>
<feature type="chain" id="PRO_5047497772" description="serine-type D-Ala-D-Ala carboxypeptidase" evidence="14">
    <location>
        <begin position="24"/>
        <end position="449"/>
    </location>
</feature>
<dbReference type="RefSeq" id="WP_354368471.1">
    <property type="nucleotide sequence ID" value="NZ_JBEPMA010000008.1"/>
</dbReference>
<keyword evidence="9" id="KW-0133">Cell shape</keyword>
<evidence type="ECO:0000313" key="17">
    <source>
        <dbReference type="EMBL" id="MET3617742.1"/>
    </source>
</evidence>
<name>A0ABV2JAD2_9FIRM</name>
<keyword evidence="18" id="KW-1185">Reference proteome</keyword>
<dbReference type="GO" id="GO:0009002">
    <property type="term" value="F:serine-type D-Ala-D-Ala carboxypeptidase activity"/>
    <property type="evidence" value="ECO:0007669"/>
    <property type="project" value="UniProtKB-EC"/>
</dbReference>
<keyword evidence="11" id="KW-0961">Cell wall biogenesis/degradation</keyword>
<evidence type="ECO:0000256" key="2">
    <source>
        <dbReference type="ARBA" id="ARBA00004752"/>
    </source>
</evidence>
<evidence type="ECO:0000256" key="7">
    <source>
        <dbReference type="ARBA" id="ARBA00022729"/>
    </source>
</evidence>
<protein>
    <recommendedName>
        <fullName evidence="4">serine-type D-Ala-D-Ala carboxypeptidase</fullName>
        <ecNumber evidence="4">3.4.16.4</ecNumber>
    </recommendedName>
</protein>
<dbReference type="SUPFAM" id="SSF56601">
    <property type="entry name" value="beta-lactamase/transpeptidase-like"/>
    <property type="match status" value="1"/>
</dbReference>
<evidence type="ECO:0000256" key="4">
    <source>
        <dbReference type="ARBA" id="ARBA00012448"/>
    </source>
</evidence>
<comment type="pathway">
    <text evidence="2">Cell wall biogenesis; peptidoglycan biosynthesis.</text>
</comment>
<feature type="signal peptide" evidence="14">
    <location>
        <begin position="1"/>
        <end position="23"/>
    </location>
</feature>
<dbReference type="Pfam" id="PF00768">
    <property type="entry name" value="Peptidase_S11"/>
    <property type="match status" value="1"/>
</dbReference>
<evidence type="ECO:0000313" key="18">
    <source>
        <dbReference type="Proteomes" id="UP001549162"/>
    </source>
</evidence>
<dbReference type="InterPro" id="IPR015956">
    <property type="entry name" value="Peniciliin-bd_prot_C_sf"/>
</dbReference>
<dbReference type="InterPro" id="IPR001967">
    <property type="entry name" value="Peptidase_S11_N"/>
</dbReference>
<evidence type="ECO:0000256" key="8">
    <source>
        <dbReference type="ARBA" id="ARBA00022801"/>
    </source>
</evidence>
<evidence type="ECO:0000256" key="12">
    <source>
        <dbReference type="ARBA" id="ARBA00034000"/>
    </source>
</evidence>
<dbReference type="EMBL" id="JBEPMA010000008">
    <property type="protein sequence ID" value="MET3617742.1"/>
    <property type="molecule type" value="Genomic_DNA"/>
</dbReference>
<dbReference type="PANTHER" id="PTHR35333:SF4">
    <property type="entry name" value="SLR0121 PROTEIN"/>
    <property type="match status" value="1"/>
</dbReference>
<evidence type="ECO:0000256" key="6">
    <source>
        <dbReference type="ARBA" id="ARBA00022670"/>
    </source>
</evidence>
<reference evidence="17 18" key="1">
    <citation type="submission" date="2024-06" db="EMBL/GenBank/DDBJ databases">
        <title>Genomic Encyclopedia of Type Strains, Phase IV (KMG-IV): sequencing the most valuable type-strain genomes for metagenomic binning, comparative biology and taxonomic classification.</title>
        <authorList>
            <person name="Goeker M."/>
        </authorList>
    </citation>
    <scope>NUCLEOTIDE SEQUENCE [LARGE SCALE GENOMIC DNA]</scope>
    <source>
        <strain evidence="17 18">DSM 21460</strain>
    </source>
</reference>
<gene>
    <name evidence="17" type="ORF">ABID14_001376</name>
</gene>
<comment type="function">
    <text evidence="1">Removes C-terminal D-alanyl residues from sugar-peptide cell wall precursors.</text>
</comment>
<dbReference type="PRINTS" id="PR00725">
    <property type="entry name" value="DADACBPTASE1"/>
</dbReference>
<proteinExistence type="inferred from homology"/>
<feature type="domain" description="Peptidase S11 D-Ala-D-Ala carboxypeptidase A C-terminal" evidence="16">
    <location>
        <begin position="346"/>
        <end position="422"/>
    </location>
</feature>
<dbReference type="Proteomes" id="UP001549162">
    <property type="component" value="Unassembled WGS sequence"/>
</dbReference>
<dbReference type="InterPro" id="IPR037167">
    <property type="entry name" value="Peptidase_S11_C_sf"/>
</dbReference>
<evidence type="ECO:0000259" key="15">
    <source>
        <dbReference type="Pfam" id="PF00768"/>
    </source>
</evidence>
<evidence type="ECO:0000256" key="1">
    <source>
        <dbReference type="ARBA" id="ARBA00003217"/>
    </source>
</evidence>
<evidence type="ECO:0000256" key="5">
    <source>
        <dbReference type="ARBA" id="ARBA00022645"/>
    </source>
</evidence>
<keyword evidence="5 17" id="KW-0121">Carboxypeptidase</keyword>
<evidence type="ECO:0000256" key="13">
    <source>
        <dbReference type="RuleBase" id="RU004016"/>
    </source>
</evidence>
<evidence type="ECO:0000256" key="9">
    <source>
        <dbReference type="ARBA" id="ARBA00022960"/>
    </source>
</evidence>
<keyword evidence="7 14" id="KW-0732">Signal</keyword>
<keyword evidence="8 17" id="KW-0378">Hydrolase</keyword>
<sequence>MKTKVTWLCLCLMIFINVIPAYAENTDNQENSDNNLKETLEEIDPKIIRNKNILVPTKEGVQKANEYEYELIKKYEDYPLENLTKSYLLGDLETGDILEAYNIDEIRAMASTSKLVSIFVVLDRVKDKKISLDDMVTIDKEAASLPGSSYKLKEGDKISVEKLIEASLIVSGNDAVTALAKYIGGSTDGFVTLMNTKCRELGLKNAHMVNPTGLTDYSLEDYNKMTTREMFNLSCEILKYHPEILDYTSKTALKEDSREFIEYNTNPLLGIVPEIDGLKTGYTNAAGRAVILTGLEKGIKGETKDMRLIGITTGSQGDWQRFVACKKLMTEAFDSYSNLAIGSLKEELRTIEVEDSQDSNIPVYQKNIGYGILKSDEKLKQIVEIDENLIAPIEAGGKVGSVKYYKGDNLYFESDLIVKDKVYGQGIFNKFKRNFEEIFVNIEKASKAA</sequence>
<keyword evidence="10" id="KW-0573">Peptidoglycan synthesis</keyword>
<accession>A0ABV2JAD2</accession>
<evidence type="ECO:0000259" key="16">
    <source>
        <dbReference type="Pfam" id="PF07943"/>
    </source>
</evidence>
<evidence type="ECO:0000256" key="11">
    <source>
        <dbReference type="ARBA" id="ARBA00023316"/>
    </source>
</evidence>
<dbReference type="InterPro" id="IPR012907">
    <property type="entry name" value="Peptidase_S11_C"/>
</dbReference>